<dbReference type="EMBL" id="VSSQ01000148">
    <property type="protein sequence ID" value="MPL81281.1"/>
    <property type="molecule type" value="Genomic_DNA"/>
</dbReference>
<dbReference type="Pfam" id="PF13538">
    <property type="entry name" value="UvrD_C_2"/>
    <property type="match status" value="1"/>
</dbReference>
<dbReference type="InterPro" id="IPR027417">
    <property type="entry name" value="P-loop_NTPase"/>
</dbReference>
<dbReference type="CDD" id="cd18809">
    <property type="entry name" value="SF1_C_RecD"/>
    <property type="match status" value="1"/>
</dbReference>
<proteinExistence type="predicted"/>
<dbReference type="InterPro" id="IPR050534">
    <property type="entry name" value="Coronavir_polyprotein_1ab"/>
</dbReference>
<keyword evidence="2" id="KW-0547">Nucleotide-binding</keyword>
<comment type="caution">
    <text evidence="2">The sequence shown here is derived from an EMBL/GenBank/DDBJ whole genome shotgun (WGS) entry which is preliminary data.</text>
</comment>
<dbReference type="AlphaFoldDB" id="A0A644UQT6"/>
<evidence type="ECO:0000259" key="1">
    <source>
        <dbReference type="Pfam" id="PF13538"/>
    </source>
</evidence>
<name>A0A644UQT6_9ZZZZ</name>
<dbReference type="EC" id="3.6.4.12" evidence="2"/>
<gene>
    <name evidence="2" type="primary">recD2_13</name>
    <name evidence="2" type="ORF">SDC9_27196</name>
</gene>
<keyword evidence="2" id="KW-0067">ATP-binding</keyword>
<feature type="domain" description="UvrD-like helicase C-terminal" evidence="1">
    <location>
        <begin position="408"/>
        <end position="457"/>
    </location>
</feature>
<reference evidence="2" key="1">
    <citation type="submission" date="2019-08" db="EMBL/GenBank/DDBJ databases">
        <authorList>
            <person name="Kucharzyk K."/>
            <person name="Murdoch R.W."/>
            <person name="Higgins S."/>
            <person name="Loffler F."/>
        </authorList>
    </citation>
    <scope>NUCLEOTIDE SEQUENCE</scope>
</reference>
<organism evidence="2">
    <name type="scientific">bioreactor metagenome</name>
    <dbReference type="NCBI Taxonomy" id="1076179"/>
    <lineage>
        <taxon>unclassified sequences</taxon>
        <taxon>metagenomes</taxon>
        <taxon>ecological metagenomes</taxon>
    </lineage>
</organism>
<accession>A0A644UQT6</accession>
<dbReference type="Pfam" id="PF13604">
    <property type="entry name" value="AAA_30"/>
    <property type="match status" value="1"/>
</dbReference>
<keyword evidence="2" id="KW-0378">Hydrolase</keyword>
<keyword evidence="2" id="KW-0347">Helicase</keyword>
<sequence length="467" mass="52375">MIEGLGFEPTSCQSDLIKTLSDFILSPGAVSLPSSREIMVVNGYAGTGKTSVLSSLVKVLESFERKYVLLAPTGRAAKVLSGYTSRIAYTIHKHIYRQKSMSDGIGLFTLNVNLSSETVYIVDEASLISNYSDTSSFGSGHLLDDLIQFVYSGEGNKLILAGDSAQLPPVGLNHSEALDVDSMKRYGHIIFSRLRSVVRQAESSGILYNATLIRELIERDNPSIPQFELDGFNDIVRVSGGDLLEELESSYSKWGADETLVLCRSNKRANRYNKGIRSTVLFREERLSKGDKLMIVKNCYQFLEDAQGIGFIANGDVAELVKISNYEERYGLTFADAVLSFPDYNNLEIKAKVILNTLESETASLGSDQQRELFTQIMEDYNHIKTKRKRVAAVREDKYFNALQIKFASAITCHKSQGGQWSSVFVDNPFWSDELTIDDLKWLYTAMTRATEKIYFVNFKDSFFRKT</sequence>
<evidence type="ECO:0000313" key="2">
    <source>
        <dbReference type="EMBL" id="MPL81281.1"/>
    </source>
</evidence>
<dbReference type="GO" id="GO:0016787">
    <property type="term" value="F:hydrolase activity"/>
    <property type="evidence" value="ECO:0007669"/>
    <property type="project" value="UniProtKB-KW"/>
</dbReference>
<dbReference type="PANTHER" id="PTHR43788">
    <property type="entry name" value="DNA2/NAM7 HELICASE FAMILY MEMBER"/>
    <property type="match status" value="1"/>
</dbReference>
<dbReference type="Gene3D" id="3.40.50.300">
    <property type="entry name" value="P-loop containing nucleotide triphosphate hydrolases"/>
    <property type="match status" value="2"/>
</dbReference>
<dbReference type="GO" id="GO:0003678">
    <property type="term" value="F:DNA helicase activity"/>
    <property type="evidence" value="ECO:0007669"/>
    <property type="project" value="UniProtKB-EC"/>
</dbReference>
<dbReference type="SUPFAM" id="SSF52540">
    <property type="entry name" value="P-loop containing nucleoside triphosphate hydrolases"/>
    <property type="match status" value="1"/>
</dbReference>
<protein>
    <submittedName>
        <fullName evidence="2">ATP-dependent RecD-like DNA helicase</fullName>
        <ecNumber evidence="2">3.6.4.12</ecNumber>
    </submittedName>
</protein>
<dbReference type="CDD" id="cd17933">
    <property type="entry name" value="DEXSc_RecD-like"/>
    <property type="match status" value="1"/>
</dbReference>
<dbReference type="InterPro" id="IPR027785">
    <property type="entry name" value="UvrD-like_helicase_C"/>
</dbReference>